<evidence type="ECO:0000256" key="1">
    <source>
        <dbReference type="ARBA" id="ARBA00005640"/>
    </source>
</evidence>
<dbReference type="Pfam" id="PF01294">
    <property type="entry name" value="Ribosomal_L13e"/>
    <property type="match status" value="1"/>
</dbReference>
<name>A0AAN8Q3H6_PATCE</name>
<dbReference type="InterPro" id="IPR001380">
    <property type="entry name" value="Ribosomal_eL13"/>
</dbReference>
<evidence type="ECO:0000256" key="6">
    <source>
        <dbReference type="SAM" id="MobiDB-lite"/>
    </source>
</evidence>
<dbReference type="GO" id="GO:0006412">
    <property type="term" value="P:translation"/>
    <property type="evidence" value="ECO:0007669"/>
    <property type="project" value="InterPro"/>
</dbReference>
<comment type="similarity">
    <text evidence="1">Belongs to the eukaryotic ribosomal protein eL13 family.</text>
</comment>
<protein>
    <recommendedName>
        <fullName evidence="4">Large ribosomal subunit protein eL13</fullName>
    </recommendedName>
    <alternativeName>
        <fullName evidence="5">60S ribosomal protein L13</fullName>
    </alternativeName>
</protein>
<dbReference type="PANTHER" id="PTHR11722:SF0">
    <property type="entry name" value="LARGE RIBOSOMAL SUBUNIT PROTEIN EL13"/>
    <property type="match status" value="1"/>
</dbReference>
<evidence type="ECO:0000256" key="5">
    <source>
        <dbReference type="ARBA" id="ARBA00035321"/>
    </source>
</evidence>
<keyword evidence="2" id="KW-0689">Ribosomal protein</keyword>
<evidence type="ECO:0000256" key="2">
    <source>
        <dbReference type="ARBA" id="ARBA00022980"/>
    </source>
</evidence>
<feature type="compositionally biased region" description="Basic residues" evidence="6">
    <location>
        <begin position="203"/>
        <end position="212"/>
    </location>
</feature>
<dbReference type="HAMAP" id="MF_00499">
    <property type="entry name" value="Ribosomal_eL13"/>
    <property type="match status" value="1"/>
</dbReference>
<feature type="region of interest" description="Disordered" evidence="6">
    <location>
        <begin position="203"/>
        <end position="232"/>
    </location>
</feature>
<evidence type="ECO:0000256" key="4">
    <source>
        <dbReference type="ARBA" id="ARBA00035216"/>
    </source>
</evidence>
<feature type="compositionally biased region" description="Basic and acidic residues" evidence="6">
    <location>
        <begin position="213"/>
        <end position="224"/>
    </location>
</feature>
<organism evidence="7 8">
    <name type="scientific">Patella caerulea</name>
    <name type="common">Rayed Mediterranean limpet</name>
    <dbReference type="NCBI Taxonomy" id="87958"/>
    <lineage>
        <taxon>Eukaryota</taxon>
        <taxon>Metazoa</taxon>
        <taxon>Spiralia</taxon>
        <taxon>Lophotrochozoa</taxon>
        <taxon>Mollusca</taxon>
        <taxon>Gastropoda</taxon>
        <taxon>Patellogastropoda</taxon>
        <taxon>Patelloidea</taxon>
        <taxon>Patellidae</taxon>
        <taxon>Patella</taxon>
    </lineage>
</organism>
<dbReference type="AlphaFoldDB" id="A0AAN8Q3H6"/>
<reference evidence="7 8" key="1">
    <citation type="submission" date="2024-01" db="EMBL/GenBank/DDBJ databases">
        <title>The genome of the rayed Mediterranean limpet Patella caerulea (Linnaeus, 1758).</title>
        <authorList>
            <person name="Anh-Thu Weber A."/>
            <person name="Halstead-Nussloch G."/>
        </authorList>
    </citation>
    <scope>NUCLEOTIDE SEQUENCE [LARGE SCALE GENOMIC DNA]</scope>
    <source>
        <strain evidence="7">AATW-2023a</strain>
        <tissue evidence="7">Whole specimen</tissue>
    </source>
</reference>
<keyword evidence="3" id="KW-0687">Ribonucleoprotein</keyword>
<proteinExistence type="inferred from homology"/>
<comment type="caution">
    <text evidence="7">The sequence shown here is derived from an EMBL/GenBank/DDBJ whole genome shotgun (WGS) entry which is preliminary data.</text>
</comment>
<keyword evidence="8" id="KW-1185">Reference proteome</keyword>
<dbReference type="Proteomes" id="UP001347796">
    <property type="component" value="Unassembled WGS sequence"/>
</dbReference>
<gene>
    <name evidence="7" type="ORF">SNE40_008255</name>
</gene>
<sequence>MAPKGNNMVPNGHFHKDWQRYVKTWFNQPARKKRRHDTRLKKARRIAPRPAAGPLRPIIRCPTFKYNSKRRLGKGFSFEELKAVNVSWKEAMGIGIAVDFRRKNKSVESLQENVQRLKEYKSKLILFPKSKKKVRQGEASSEETKMATQLQGKLMPIKTSFKPEKARAITAAEKKASVYDQIVRARKQERFVGILNKIRKRKYARSMVRKAKKDGTYKKDDKGKGTKISKRK</sequence>
<dbReference type="GO" id="GO:0003723">
    <property type="term" value="F:RNA binding"/>
    <property type="evidence" value="ECO:0007669"/>
    <property type="project" value="TreeGrafter"/>
</dbReference>
<dbReference type="GO" id="GO:0022625">
    <property type="term" value="C:cytosolic large ribosomal subunit"/>
    <property type="evidence" value="ECO:0007669"/>
    <property type="project" value="TreeGrafter"/>
</dbReference>
<evidence type="ECO:0000313" key="8">
    <source>
        <dbReference type="Proteomes" id="UP001347796"/>
    </source>
</evidence>
<dbReference type="GO" id="GO:0003735">
    <property type="term" value="F:structural constituent of ribosome"/>
    <property type="evidence" value="ECO:0007669"/>
    <property type="project" value="InterPro"/>
</dbReference>
<dbReference type="PANTHER" id="PTHR11722">
    <property type="entry name" value="60S RIBOSOMAL PROTEIN L13"/>
    <property type="match status" value="1"/>
</dbReference>
<evidence type="ECO:0000256" key="3">
    <source>
        <dbReference type="ARBA" id="ARBA00023274"/>
    </source>
</evidence>
<dbReference type="EMBL" id="JAZGQO010000006">
    <property type="protein sequence ID" value="KAK6186161.1"/>
    <property type="molecule type" value="Genomic_DNA"/>
</dbReference>
<evidence type="ECO:0000313" key="7">
    <source>
        <dbReference type="EMBL" id="KAK6186161.1"/>
    </source>
</evidence>
<accession>A0AAN8Q3H6</accession>